<name>A0AAV2IHQ8_LYMST</name>
<organism evidence="2 3">
    <name type="scientific">Lymnaea stagnalis</name>
    <name type="common">Great pond snail</name>
    <name type="synonym">Helix stagnalis</name>
    <dbReference type="NCBI Taxonomy" id="6523"/>
    <lineage>
        <taxon>Eukaryota</taxon>
        <taxon>Metazoa</taxon>
        <taxon>Spiralia</taxon>
        <taxon>Lophotrochozoa</taxon>
        <taxon>Mollusca</taxon>
        <taxon>Gastropoda</taxon>
        <taxon>Heterobranchia</taxon>
        <taxon>Euthyneura</taxon>
        <taxon>Panpulmonata</taxon>
        <taxon>Hygrophila</taxon>
        <taxon>Lymnaeoidea</taxon>
        <taxon>Lymnaeidae</taxon>
        <taxon>Lymnaea</taxon>
    </lineage>
</organism>
<dbReference type="PANTHER" id="PTHR12459:SF15">
    <property type="entry name" value="TRANSMEMBRANE PROTEIN 135"/>
    <property type="match status" value="1"/>
</dbReference>
<keyword evidence="1" id="KW-0472">Membrane</keyword>
<sequence length="216" mass="24510">MSDPPNVIYENKTYVSPLPKEKKQIPRLSPKLRRKIWRSFLRRFCSGFSGGVVMYAVLRIVTALLKNPFRESIPKIWQGVFSSDCVRVATFFGLFPSVYHLLVQLITTVRDNNDGWTYGVSGGIAGLSLGVLNKSMRQTLAFFTLSRALGASLSTLVTRGVVYAVPCFEVAIFCLCTSLIVYCVSLKPHYLNTGYYRSILKWSRDFTDKNLNYLHR</sequence>
<dbReference type="PANTHER" id="PTHR12459">
    <property type="entry name" value="TRANSMEMBRANE PROTEIN 135-RELATED"/>
    <property type="match status" value="1"/>
</dbReference>
<feature type="transmembrane region" description="Helical" evidence="1">
    <location>
        <begin position="85"/>
        <end position="103"/>
    </location>
</feature>
<keyword evidence="1" id="KW-0812">Transmembrane</keyword>
<feature type="transmembrane region" description="Helical" evidence="1">
    <location>
        <begin position="115"/>
        <end position="132"/>
    </location>
</feature>
<reference evidence="2 3" key="1">
    <citation type="submission" date="2024-04" db="EMBL/GenBank/DDBJ databases">
        <authorList>
            <consortium name="Genoscope - CEA"/>
            <person name="William W."/>
        </authorList>
    </citation>
    <scope>NUCLEOTIDE SEQUENCE [LARGE SCALE GENOMIC DNA]</scope>
</reference>
<accession>A0AAV2IHQ8</accession>
<feature type="transmembrane region" description="Helical" evidence="1">
    <location>
        <begin position="40"/>
        <end position="65"/>
    </location>
</feature>
<dbReference type="Proteomes" id="UP001497497">
    <property type="component" value="Unassembled WGS sequence"/>
</dbReference>
<evidence type="ECO:0000313" key="3">
    <source>
        <dbReference type="Proteomes" id="UP001497497"/>
    </source>
</evidence>
<gene>
    <name evidence="2" type="ORF">GSLYS_00019712001</name>
</gene>
<dbReference type="InterPro" id="IPR026749">
    <property type="entry name" value="Tmem135"/>
</dbReference>
<keyword evidence="1" id="KW-1133">Transmembrane helix</keyword>
<evidence type="ECO:0000256" key="1">
    <source>
        <dbReference type="SAM" id="Phobius"/>
    </source>
</evidence>
<feature type="transmembrane region" description="Helical" evidence="1">
    <location>
        <begin position="163"/>
        <end position="184"/>
    </location>
</feature>
<dbReference type="EMBL" id="CAXITT010000799">
    <property type="protein sequence ID" value="CAL1546335.1"/>
    <property type="molecule type" value="Genomic_DNA"/>
</dbReference>
<dbReference type="AlphaFoldDB" id="A0AAV2IHQ8"/>
<evidence type="ECO:0000313" key="2">
    <source>
        <dbReference type="EMBL" id="CAL1546335.1"/>
    </source>
</evidence>
<protein>
    <submittedName>
        <fullName evidence="2">Uncharacterized protein</fullName>
    </submittedName>
</protein>
<keyword evidence="3" id="KW-1185">Reference proteome</keyword>
<comment type="caution">
    <text evidence="2">The sequence shown here is derived from an EMBL/GenBank/DDBJ whole genome shotgun (WGS) entry which is preliminary data.</text>
</comment>
<proteinExistence type="predicted"/>